<dbReference type="GO" id="GO:0042575">
    <property type="term" value="C:DNA polymerase complex"/>
    <property type="evidence" value="ECO:0007669"/>
    <property type="project" value="UniProtKB-ARBA"/>
</dbReference>
<dbReference type="GO" id="GO:0006260">
    <property type="term" value="P:DNA replication"/>
    <property type="evidence" value="ECO:0007669"/>
    <property type="project" value="UniProtKB-KW"/>
</dbReference>
<feature type="domain" description="DNA-directed DNA polymerase family B mitochondria/virus" evidence="9">
    <location>
        <begin position="1128"/>
        <end position="1231"/>
    </location>
</feature>
<dbReference type="PRINTS" id="PR00106">
    <property type="entry name" value="DNAPOLB"/>
</dbReference>
<sequence>MWQGTLQKPLNFSLINGVLSLQYPSTENDNQHRFLIRNLLANNDQDNSIQVGMGVNEKYIEKLTSYKTYCKRFKLMKVVSKFAIFAVTNNPEDIIRIIFNECINEAICAAREEGVEADHLGATISSPLLDSDIWIPIRTIREDTVENILQRFFLVSQSKADRGSLMGEPFTVSVDTIDVSSLPKEKQIKGRAPSIATSSLESRNDNKECWLIQIRNFSDNYCLFYALELTKKYVIKELGHNRNFGRYHRDQLEKQQNDILNLIKEADIPLYESSYDAKIYVPKVVDYWNKKYLRNGYRFKVFVFGDRCENKPKYVYGSDNFNTAIPIYYSNEHFDGIRTVGAQFGPHWNYCYTCQKKYRRASEHDRKCKSLCHLCGRVGLERPCLISNNFRKECKDCGKLFWNSDCFKYHNTNNNCLRSKQCEKCGIIWNIRNLHKDPSKKHICGHKWCFNCLQYHSSERGCFITPLKEKKKTSYRLVTFDFESTQHTTHPEQQTYRLHNVNFVAATITCTKCMESEQQWKSFLKLKNKICNICGKNRNIAFSTRAFYQSKVDEQRITNDPLRDFVNWILFELDRNYTTIAFSHFGGRYDMIMTFREIFMKGIVPTMIRRGNKLYELRVQKTHRCCEIIFRDSYNLCPVALNQLVGAFDLQVQEKQFFPHLANNPKNYDITLPKLPPKEEYLYGSMLPDKQKAFDRWYIQEKDKPFCLNEALAEYCLNDVQILTEALLAFRSKFLEISKQKNDNQSYGIDILQDAMTIASACMKHFRLNHLKPEQLAIVPEKGYDTCDNQSEIAMKYLDWYAEKNNVEIRTSHSEGGEHTVAGRYKVDGYIEMEDRAIEVHGCVWHACPRHYGSRQDFVLPNGKTVEVVRKEDDARLEILRQNVRHVDVIWECEIKEMLRRNRKMRRSFANYIDKGPINLRDCFFGGRTGPLCLHYEADNQHKISYLDFNSLYPSTIATTSFPVGHPRVIIIPRSQQDVNWTSGDQIPVRGILKVFLIPPLYTEVPVMPVKFDERLLFPLCRQCSLDFPRGGIISDYSCPHDDNKRGWVSTCTSIELEEALNNGYKVTKYFRALHYDKWDGELFKGYVSEFMSMKIHASGFPKGIDMLEKEEKFIKECKERFGIHIEKEKMVPDKAMRYISKLMLNSLWGRFSLRNTLTKCHITDSPAELRNFLENKSIEVNSVDKLTENTILINYATKNEFIEEHQTSNIVISLWTTSAARIKLLKAMQTISRCSGCSLLYGDTDSVLFSYPINKECPLSSGYHLGELAEEYENYNIKEYVGAACKAYGLKMLEKETGKEKTMLKVRGITLTSDICKKLNYTTFKNSVIDFGKITEENQNHEVSNENDVIIVEYPNFIRPSVKTGIVCSVPITKTFKPIILKGIVTRNLKIVDFGFKLN</sequence>
<dbReference type="Gene3D" id="3.40.960.10">
    <property type="entry name" value="VSR Endonuclease"/>
    <property type="match status" value="1"/>
</dbReference>
<dbReference type="Pfam" id="PF03175">
    <property type="entry name" value="DNA_pol_B_2"/>
    <property type="match status" value="3"/>
</dbReference>
<evidence type="ECO:0000256" key="7">
    <source>
        <dbReference type="ARBA" id="ARBA00023125"/>
    </source>
</evidence>
<comment type="similarity">
    <text evidence="1">Belongs to the DNA polymerase type-B family.</text>
</comment>
<dbReference type="GO" id="GO:0003677">
    <property type="term" value="F:DNA binding"/>
    <property type="evidence" value="ECO:0007669"/>
    <property type="project" value="UniProtKB-KW"/>
</dbReference>
<evidence type="ECO:0000256" key="8">
    <source>
        <dbReference type="ARBA" id="ARBA00049244"/>
    </source>
</evidence>
<organism evidence="10 11">
    <name type="scientific">Meloidogyne enterolobii</name>
    <name type="common">Root-knot nematode worm</name>
    <name type="synonym">Meloidogyne mayaguensis</name>
    <dbReference type="NCBI Taxonomy" id="390850"/>
    <lineage>
        <taxon>Eukaryota</taxon>
        <taxon>Metazoa</taxon>
        <taxon>Ecdysozoa</taxon>
        <taxon>Nematoda</taxon>
        <taxon>Chromadorea</taxon>
        <taxon>Rhabditida</taxon>
        <taxon>Tylenchina</taxon>
        <taxon>Tylenchomorpha</taxon>
        <taxon>Tylenchoidea</taxon>
        <taxon>Meloidogynidae</taxon>
        <taxon>Meloidogyninae</taxon>
        <taxon>Meloidogyne</taxon>
    </lineage>
</organism>
<dbReference type="SUPFAM" id="SSF53098">
    <property type="entry name" value="Ribonuclease H-like"/>
    <property type="match status" value="1"/>
</dbReference>
<dbReference type="EC" id="2.7.7.7" evidence="2"/>
<dbReference type="GO" id="GO:0003887">
    <property type="term" value="F:DNA-directed DNA polymerase activity"/>
    <property type="evidence" value="ECO:0007669"/>
    <property type="project" value="UniProtKB-KW"/>
</dbReference>
<keyword evidence="3" id="KW-0808">Transferase</keyword>
<evidence type="ECO:0000256" key="5">
    <source>
        <dbReference type="ARBA" id="ARBA00022705"/>
    </source>
</evidence>
<protein>
    <recommendedName>
        <fullName evidence="2">DNA-directed DNA polymerase</fullName>
        <ecNumber evidence="2">2.7.7.7</ecNumber>
    </recommendedName>
</protein>
<name>A0A6V7XXV6_MELEN</name>
<reference evidence="10 11" key="1">
    <citation type="submission" date="2020-08" db="EMBL/GenBank/DDBJ databases">
        <authorList>
            <person name="Koutsovoulos G."/>
            <person name="Danchin GJ E."/>
        </authorList>
    </citation>
    <scope>NUCLEOTIDE SEQUENCE [LARGE SCALE GENOMIC DNA]</scope>
</reference>
<dbReference type="InterPro" id="IPR006172">
    <property type="entry name" value="DNA-dir_DNA_pol_B"/>
</dbReference>
<dbReference type="EMBL" id="CAJEWN010002519">
    <property type="protein sequence ID" value="CAD2204085.1"/>
    <property type="molecule type" value="Genomic_DNA"/>
</dbReference>
<evidence type="ECO:0000256" key="1">
    <source>
        <dbReference type="ARBA" id="ARBA00005755"/>
    </source>
</evidence>
<dbReference type="Gene3D" id="1.10.287.690">
    <property type="entry name" value="Helix hairpin bin"/>
    <property type="match status" value="1"/>
</dbReference>
<dbReference type="InterPro" id="IPR012337">
    <property type="entry name" value="RNaseH-like_sf"/>
</dbReference>
<feature type="domain" description="DNA-directed DNA polymerase family B mitochondria/virus" evidence="9">
    <location>
        <begin position="577"/>
        <end position="780"/>
    </location>
</feature>
<evidence type="ECO:0000256" key="6">
    <source>
        <dbReference type="ARBA" id="ARBA00022932"/>
    </source>
</evidence>
<dbReference type="GO" id="GO:0000166">
    <property type="term" value="F:nucleotide binding"/>
    <property type="evidence" value="ECO:0007669"/>
    <property type="project" value="InterPro"/>
</dbReference>
<evidence type="ECO:0000256" key="3">
    <source>
        <dbReference type="ARBA" id="ARBA00022679"/>
    </source>
</evidence>
<evidence type="ECO:0000313" key="11">
    <source>
        <dbReference type="Proteomes" id="UP000580250"/>
    </source>
</evidence>
<keyword evidence="4" id="KW-0548">Nucleotidyltransferase</keyword>
<dbReference type="InterPro" id="IPR043502">
    <property type="entry name" value="DNA/RNA_pol_sf"/>
</dbReference>
<gene>
    <name evidence="10" type="ORF">MENT_LOCUS57804</name>
</gene>
<evidence type="ECO:0000256" key="2">
    <source>
        <dbReference type="ARBA" id="ARBA00012417"/>
    </source>
</evidence>
<dbReference type="Gene3D" id="3.30.420.10">
    <property type="entry name" value="Ribonuclease H-like superfamily/Ribonuclease H"/>
    <property type="match status" value="1"/>
</dbReference>
<evidence type="ECO:0000259" key="9">
    <source>
        <dbReference type="Pfam" id="PF03175"/>
    </source>
</evidence>
<keyword evidence="6" id="KW-0239">DNA-directed DNA polymerase</keyword>
<evidence type="ECO:0000313" key="10">
    <source>
        <dbReference type="EMBL" id="CAD2204085.1"/>
    </source>
</evidence>
<dbReference type="PANTHER" id="PTHR33568">
    <property type="entry name" value="DNA POLYMERASE"/>
    <property type="match status" value="1"/>
</dbReference>
<dbReference type="Proteomes" id="UP000580250">
    <property type="component" value="Unassembled WGS sequence"/>
</dbReference>
<evidence type="ECO:0000256" key="4">
    <source>
        <dbReference type="ARBA" id="ARBA00022695"/>
    </source>
</evidence>
<accession>A0A6V7XXV6</accession>
<dbReference type="PANTHER" id="PTHR33568:SF3">
    <property type="entry name" value="DNA-DIRECTED DNA POLYMERASE"/>
    <property type="match status" value="1"/>
</dbReference>
<keyword evidence="7" id="KW-0238">DNA-binding</keyword>
<dbReference type="SUPFAM" id="SSF56672">
    <property type="entry name" value="DNA/RNA polymerases"/>
    <property type="match status" value="1"/>
</dbReference>
<keyword evidence="5" id="KW-0235">DNA replication</keyword>
<dbReference type="OrthoDB" id="1110951at2759"/>
<dbReference type="Gene3D" id="3.90.1600.10">
    <property type="entry name" value="Palm domain of DNA polymerase"/>
    <property type="match status" value="1"/>
</dbReference>
<comment type="caution">
    <text evidence="10">The sequence shown here is derived from an EMBL/GenBank/DDBJ whole genome shotgun (WGS) entry which is preliminary data.</text>
</comment>
<proteinExistence type="inferred from homology"/>
<dbReference type="InterPro" id="IPR036397">
    <property type="entry name" value="RNaseH_sf"/>
</dbReference>
<feature type="domain" description="DNA-directed DNA polymerase family B mitochondria/virus" evidence="9">
    <location>
        <begin position="919"/>
        <end position="1099"/>
    </location>
</feature>
<dbReference type="InterPro" id="IPR023211">
    <property type="entry name" value="DNA_pol_palm_dom_sf"/>
</dbReference>
<comment type="catalytic activity">
    <reaction evidence="8">
        <text>DNA(n) + a 2'-deoxyribonucleoside 5'-triphosphate = DNA(n+1) + diphosphate</text>
        <dbReference type="Rhea" id="RHEA:22508"/>
        <dbReference type="Rhea" id="RHEA-COMP:17339"/>
        <dbReference type="Rhea" id="RHEA-COMP:17340"/>
        <dbReference type="ChEBI" id="CHEBI:33019"/>
        <dbReference type="ChEBI" id="CHEBI:61560"/>
        <dbReference type="ChEBI" id="CHEBI:173112"/>
        <dbReference type="EC" id="2.7.7.7"/>
    </reaction>
</comment>
<dbReference type="InterPro" id="IPR004868">
    <property type="entry name" value="DNA-dir_DNA_pol_B_mt/vir"/>
</dbReference>